<dbReference type="Proteomes" id="UP001583177">
    <property type="component" value="Unassembled WGS sequence"/>
</dbReference>
<organism evidence="2 3">
    <name type="scientific">Diaporthe australafricana</name>
    <dbReference type="NCBI Taxonomy" id="127596"/>
    <lineage>
        <taxon>Eukaryota</taxon>
        <taxon>Fungi</taxon>
        <taxon>Dikarya</taxon>
        <taxon>Ascomycota</taxon>
        <taxon>Pezizomycotina</taxon>
        <taxon>Sordariomycetes</taxon>
        <taxon>Sordariomycetidae</taxon>
        <taxon>Diaporthales</taxon>
        <taxon>Diaporthaceae</taxon>
        <taxon>Diaporthe</taxon>
    </lineage>
</organism>
<feature type="domain" description="Heterokaryon incompatibility" evidence="1">
    <location>
        <begin position="67"/>
        <end position="229"/>
    </location>
</feature>
<dbReference type="InterPro" id="IPR010730">
    <property type="entry name" value="HET"/>
</dbReference>
<evidence type="ECO:0000259" key="1">
    <source>
        <dbReference type="Pfam" id="PF06985"/>
    </source>
</evidence>
<reference evidence="2 3" key="1">
    <citation type="journal article" date="2024" name="IMA Fungus">
        <title>IMA Genome - F19 : A genome assembly and annotation guide to empower mycologists, including annotated draft genome sequences of Ceratocystis pirilliformis, Diaporthe australafricana, Fusarium ophioides, Paecilomyces lecythidis, and Sporothrix stenoceras.</title>
        <authorList>
            <person name="Aylward J."/>
            <person name="Wilson A.M."/>
            <person name="Visagie C.M."/>
            <person name="Spraker J."/>
            <person name="Barnes I."/>
            <person name="Buitendag C."/>
            <person name="Ceriani C."/>
            <person name="Del Mar Angel L."/>
            <person name="du Plessis D."/>
            <person name="Fuchs T."/>
            <person name="Gasser K."/>
            <person name="Kramer D."/>
            <person name="Li W."/>
            <person name="Munsamy K."/>
            <person name="Piso A."/>
            <person name="Price J.L."/>
            <person name="Sonnekus B."/>
            <person name="Thomas C."/>
            <person name="van der Nest A."/>
            <person name="van Dijk A."/>
            <person name="van Heerden A."/>
            <person name="van Vuuren N."/>
            <person name="Yilmaz N."/>
            <person name="Duong T.A."/>
            <person name="van der Merwe N.A."/>
            <person name="Wingfield M.J."/>
            <person name="Wingfield B.D."/>
        </authorList>
    </citation>
    <scope>NUCLEOTIDE SEQUENCE [LARGE SCALE GENOMIC DNA]</scope>
    <source>
        <strain evidence="2 3">CMW 18300</strain>
    </source>
</reference>
<sequence>MPPSVEDYAHSSCLDWMGDKLKHFPRHGHSRSNPDFLPDRLIFVGADELRLVLRSQIVADPNVPPTFAALSYCWGSPVDAETQPKTTTSSLGERLRGLRLEELTPVMKDAVRITRALSIPLLWIDALCVLQDDMTDWVRQCGQMQDIYGTAHVTLCAASSTTCREGFLRQRVSKVQLPFVSQRRPGEVSGSFVVRLSHSPYAEALDRRPVYQTDLEDCRWARRGWTFQESIMASRKILFGDSGLHFICGREVLTQGNSNEVRPPWEIAAPALTSGPPDTPEKAWAMWDLVLRRYSRFTRDSFTKPGDCLPALSGLARMFGDGPLRRDEYLAGHWKLDMHRSLMWQLDRAVKPSMLDALTALDNLQAKHNTEYLLPSWSCLMRGRTMGCGSINNYGEVTTQAGPESLATAATIHRDVLGLESLVVPANKTDQYGAIRGGGLRCQAYCLEFLFYAPYKRVGVPWSGPASPWEDIPKGGRAVEFSLVSEREVMIQKLDFRVLDDEMDVLITTKSAQITTGTDAQDPVQSSQVCLRLDMDFRLDNQLLDCANIDNLQDLIDIDMDFRLMLLGHIESPVMSGEKRPPHKNIYGLLLCPVDEQTEERFHRIGVFQQVFRSHSRDLRENDGLEWFKTLGHMETIDLN</sequence>
<keyword evidence="3" id="KW-1185">Reference proteome</keyword>
<protein>
    <recommendedName>
        <fullName evidence="1">Heterokaryon incompatibility domain-containing protein</fullName>
    </recommendedName>
</protein>
<dbReference type="Pfam" id="PF06985">
    <property type="entry name" value="HET"/>
    <property type="match status" value="1"/>
</dbReference>
<accession>A0ABR3XPJ8</accession>
<gene>
    <name evidence="2" type="ORF">Daus18300_002259</name>
</gene>
<dbReference type="PANTHER" id="PTHR33112:SF16">
    <property type="entry name" value="HETEROKARYON INCOMPATIBILITY DOMAIN-CONTAINING PROTEIN"/>
    <property type="match status" value="1"/>
</dbReference>
<dbReference type="EMBL" id="JAWRVE010000013">
    <property type="protein sequence ID" value="KAL1877906.1"/>
    <property type="molecule type" value="Genomic_DNA"/>
</dbReference>
<evidence type="ECO:0000313" key="3">
    <source>
        <dbReference type="Proteomes" id="UP001583177"/>
    </source>
</evidence>
<comment type="caution">
    <text evidence="2">The sequence shown here is derived from an EMBL/GenBank/DDBJ whole genome shotgun (WGS) entry which is preliminary data.</text>
</comment>
<proteinExistence type="predicted"/>
<name>A0ABR3XPJ8_9PEZI</name>
<evidence type="ECO:0000313" key="2">
    <source>
        <dbReference type="EMBL" id="KAL1877906.1"/>
    </source>
</evidence>
<dbReference type="PANTHER" id="PTHR33112">
    <property type="entry name" value="DOMAIN PROTEIN, PUTATIVE-RELATED"/>
    <property type="match status" value="1"/>
</dbReference>